<dbReference type="CDD" id="cd00207">
    <property type="entry name" value="fer2"/>
    <property type="match status" value="1"/>
</dbReference>
<dbReference type="InterPro" id="IPR012675">
    <property type="entry name" value="Beta-grasp_dom_sf"/>
</dbReference>
<accession>A0A7S8HCN0</accession>
<feature type="transmembrane region" description="Helical" evidence="4">
    <location>
        <begin position="26"/>
        <end position="48"/>
    </location>
</feature>
<dbReference type="SMART" id="SM00044">
    <property type="entry name" value="CYCc"/>
    <property type="match status" value="1"/>
</dbReference>
<dbReference type="InterPro" id="IPR001054">
    <property type="entry name" value="A/G_cyclase"/>
</dbReference>
<keyword evidence="4" id="KW-1133">Transmembrane helix</keyword>
<feature type="transmembrane region" description="Helical" evidence="4">
    <location>
        <begin position="146"/>
        <end position="167"/>
    </location>
</feature>
<dbReference type="GO" id="GO:0006171">
    <property type="term" value="P:cAMP biosynthetic process"/>
    <property type="evidence" value="ECO:0007669"/>
    <property type="project" value="TreeGrafter"/>
</dbReference>
<feature type="transmembrane region" description="Helical" evidence="4">
    <location>
        <begin position="179"/>
        <end position="198"/>
    </location>
</feature>
<sequence length="563" mass="60690">MSAPDASVSAPAAVPGTGSWRQRLRLVTGLVMFAFVATHLINHAMGLVSIEAMEAVRDWRVTVTRSTLGTVILASALVVHIALGLWKFAWRRTWRMSWWEGVQLAFGLLIPIVLFRHILALRLPHELYGLDDDYHYALWVMWPGEAWAQATLITLAWVHGCLGLHFWLRLKPWYRRVALLLYAPAVLVPVLAFAGFAVAGRTAHAAGDYANPFTPEQFALVAGTLNWAVAAAGAVVLSIVAYRLARQGLDRIGARIRVVYPDGRVAISGAGPTLLEISRAHGIPHASVCGGRARCSTCRVKIVSGGDRLAAPNPAEARVLDRIHAGPDVRLACQTRPAHDVAVAPLLPPYRTLPDDVTQQDRYVWGVEQVVVVMFADLRGFTALAESRLAYDTVFLLNQYLTQMGAAIERSGGYVDKFIGDGIMAIFGIRQPPARAAANALAAAREMGLALEELNRVLEPDLPEPLDIGIGLHLGAAVLGRIGVAGRAGATGRITALGDTVNTASRLESMTRELGVQLVLSVDVARAAGLDDRALGPRREIGLRGKSKPLEAVLVERAASLEA</sequence>
<reference evidence="7 8" key="1">
    <citation type="submission" date="2020-06" db="EMBL/GenBank/DDBJ databases">
        <title>Genome sequence of 2 isolates from Red Sea Mangroves.</title>
        <authorList>
            <person name="Sefrji F."/>
            <person name="Michoud G."/>
            <person name="Merlino G."/>
            <person name="Daffonchio D."/>
        </authorList>
    </citation>
    <scope>NUCLEOTIDE SEQUENCE [LARGE SCALE GENOMIC DNA]</scope>
    <source>
        <strain evidence="7 8">R1DC25</strain>
    </source>
</reference>
<dbReference type="GO" id="GO:0004016">
    <property type="term" value="F:adenylate cyclase activity"/>
    <property type="evidence" value="ECO:0007669"/>
    <property type="project" value="UniProtKB-ARBA"/>
</dbReference>
<dbReference type="Pfam" id="PF00111">
    <property type="entry name" value="Fer2"/>
    <property type="match status" value="1"/>
</dbReference>
<protein>
    <submittedName>
        <fullName evidence="7">Adenylate/guanylate cyclase domain-containing protein</fullName>
    </submittedName>
</protein>
<keyword evidence="2" id="KW-1003">Cell membrane</keyword>
<evidence type="ECO:0000313" key="8">
    <source>
        <dbReference type="Proteomes" id="UP000593594"/>
    </source>
</evidence>
<dbReference type="PROSITE" id="PS50125">
    <property type="entry name" value="GUANYLATE_CYCLASE_2"/>
    <property type="match status" value="1"/>
</dbReference>
<dbReference type="CDD" id="cd07302">
    <property type="entry name" value="CHD"/>
    <property type="match status" value="1"/>
</dbReference>
<dbReference type="Proteomes" id="UP000593594">
    <property type="component" value="Chromosome"/>
</dbReference>
<dbReference type="GO" id="GO:0051536">
    <property type="term" value="F:iron-sulfur cluster binding"/>
    <property type="evidence" value="ECO:0007669"/>
    <property type="project" value="InterPro"/>
</dbReference>
<feature type="transmembrane region" description="Helical" evidence="4">
    <location>
        <begin position="68"/>
        <end position="86"/>
    </location>
</feature>
<keyword evidence="4" id="KW-0812">Transmembrane</keyword>
<gene>
    <name evidence="7" type="ORF">HW532_13535</name>
</gene>
<dbReference type="InterPro" id="IPR036010">
    <property type="entry name" value="2Fe-2S_ferredoxin-like_sf"/>
</dbReference>
<dbReference type="SUPFAM" id="SSF81343">
    <property type="entry name" value="Fumarate reductase respiratory complex transmembrane subunits"/>
    <property type="match status" value="1"/>
</dbReference>
<dbReference type="Gene3D" id="3.30.70.1230">
    <property type="entry name" value="Nucleotide cyclase"/>
    <property type="match status" value="1"/>
</dbReference>
<dbReference type="InterPro" id="IPR050697">
    <property type="entry name" value="Adenylyl/Guanylyl_Cyclase_3/4"/>
</dbReference>
<evidence type="ECO:0000256" key="1">
    <source>
        <dbReference type="ARBA" id="ARBA00004651"/>
    </source>
</evidence>
<dbReference type="AlphaFoldDB" id="A0A7S8HCN0"/>
<feature type="transmembrane region" description="Helical" evidence="4">
    <location>
        <begin position="218"/>
        <end position="242"/>
    </location>
</feature>
<dbReference type="InterPro" id="IPR029787">
    <property type="entry name" value="Nucleotide_cyclase"/>
</dbReference>
<evidence type="ECO:0000256" key="4">
    <source>
        <dbReference type="SAM" id="Phobius"/>
    </source>
</evidence>
<feature type="transmembrane region" description="Helical" evidence="4">
    <location>
        <begin position="98"/>
        <end position="119"/>
    </location>
</feature>
<organism evidence="7 8">
    <name type="scientific">Kaustia mangrovi</name>
    <dbReference type="NCBI Taxonomy" id="2593653"/>
    <lineage>
        <taxon>Bacteria</taxon>
        <taxon>Pseudomonadati</taxon>
        <taxon>Pseudomonadota</taxon>
        <taxon>Alphaproteobacteria</taxon>
        <taxon>Hyphomicrobiales</taxon>
        <taxon>Parvibaculaceae</taxon>
        <taxon>Kaustia</taxon>
    </lineage>
</organism>
<dbReference type="InterPro" id="IPR001041">
    <property type="entry name" value="2Fe-2S_ferredoxin-type"/>
</dbReference>
<dbReference type="KEGG" id="kmn:HW532_13535"/>
<feature type="domain" description="Guanylate cyclase" evidence="5">
    <location>
        <begin position="372"/>
        <end position="508"/>
    </location>
</feature>
<evidence type="ECO:0000313" key="7">
    <source>
        <dbReference type="EMBL" id="QPC43619.1"/>
    </source>
</evidence>
<dbReference type="SUPFAM" id="SSF55073">
    <property type="entry name" value="Nucleotide cyclase"/>
    <property type="match status" value="1"/>
</dbReference>
<dbReference type="PROSITE" id="PS51085">
    <property type="entry name" value="2FE2S_FER_2"/>
    <property type="match status" value="1"/>
</dbReference>
<keyword evidence="3 4" id="KW-0472">Membrane</keyword>
<dbReference type="GO" id="GO:0005886">
    <property type="term" value="C:plasma membrane"/>
    <property type="evidence" value="ECO:0007669"/>
    <property type="project" value="UniProtKB-SubCell"/>
</dbReference>
<comment type="subcellular location">
    <subcellularLocation>
        <location evidence="1">Cell membrane</location>
        <topology evidence="1">Multi-pass membrane protein</topology>
    </subcellularLocation>
</comment>
<dbReference type="InterPro" id="IPR034804">
    <property type="entry name" value="SQR/QFR_C/D"/>
</dbReference>
<feature type="domain" description="2Fe-2S ferredoxin-type" evidence="6">
    <location>
        <begin position="254"/>
        <end position="349"/>
    </location>
</feature>
<dbReference type="GO" id="GO:0035556">
    <property type="term" value="P:intracellular signal transduction"/>
    <property type="evidence" value="ECO:0007669"/>
    <property type="project" value="InterPro"/>
</dbReference>
<dbReference type="Pfam" id="PF00211">
    <property type="entry name" value="Guanylate_cyc"/>
    <property type="match status" value="1"/>
</dbReference>
<keyword evidence="8" id="KW-1185">Reference proteome</keyword>
<dbReference type="SUPFAM" id="SSF54292">
    <property type="entry name" value="2Fe-2S ferredoxin-like"/>
    <property type="match status" value="1"/>
</dbReference>
<evidence type="ECO:0000259" key="6">
    <source>
        <dbReference type="PROSITE" id="PS51085"/>
    </source>
</evidence>
<dbReference type="Gene3D" id="3.10.20.30">
    <property type="match status" value="1"/>
</dbReference>
<name>A0A7S8HCN0_9HYPH</name>
<dbReference type="EMBL" id="CP058214">
    <property type="protein sequence ID" value="QPC43619.1"/>
    <property type="molecule type" value="Genomic_DNA"/>
</dbReference>
<dbReference type="PANTHER" id="PTHR43081:SF17">
    <property type="entry name" value="BLL5647 PROTEIN"/>
    <property type="match status" value="1"/>
</dbReference>
<evidence type="ECO:0000256" key="2">
    <source>
        <dbReference type="ARBA" id="ARBA00022475"/>
    </source>
</evidence>
<evidence type="ECO:0000259" key="5">
    <source>
        <dbReference type="PROSITE" id="PS50125"/>
    </source>
</evidence>
<dbReference type="PANTHER" id="PTHR43081">
    <property type="entry name" value="ADENYLATE CYCLASE, TERMINAL-DIFFERENTIATION SPECIFIC-RELATED"/>
    <property type="match status" value="1"/>
</dbReference>
<proteinExistence type="predicted"/>
<dbReference type="RefSeq" id="WP_213160985.1">
    <property type="nucleotide sequence ID" value="NZ_CP058214.1"/>
</dbReference>
<evidence type="ECO:0000256" key="3">
    <source>
        <dbReference type="ARBA" id="ARBA00023136"/>
    </source>
</evidence>